<dbReference type="GO" id="GO:0006355">
    <property type="term" value="P:regulation of DNA-templated transcription"/>
    <property type="evidence" value="ECO:0007669"/>
    <property type="project" value="InterPro"/>
</dbReference>
<dbReference type="SMART" id="SM00065">
    <property type="entry name" value="GAF"/>
    <property type="match status" value="2"/>
</dbReference>
<dbReference type="PROSITE" id="PS50109">
    <property type="entry name" value="HIS_KIN"/>
    <property type="match status" value="1"/>
</dbReference>
<dbReference type="CDD" id="cd00130">
    <property type="entry name" value="PAS"/>
    <property type="match status" value="3"/>
</dbReference>
<feature type="domain" description="Histidine kinase" evidence="14">
    <location>
        <begin position="723"/>
        <end position="942"/>
    </location>
</feature>
<dbReference type="Pfam" id="PF01590">
    <property type="entry name" value="GAF"/>
    <property type="match status" value="2"/>
</dbReference>
<dbReference type="InterPro" id="IPR000700">
    <property type="entry name" value="PAS-assoc_C"/>
</dbReference>
<dbReference type="CDD" id="cd16922">
    <property type="entry name" value="HATPase_EvgS-ArcB-TorS-like"/>
    <property type="match status" value="1"/>
</dbReference>
<proteinExistence type="predicted"/>
<dbReference type="PANTHER" id="PTHR43304">
    <property type="entry name" value="PHYTOCHROME-LIKE PROTEIN CPH1"/>
    <property type="match status" value="1"/>
</dbReference>
<dbReference type="Gene3D" id="3.30.565.10">
    <property type="entry name" value="Histidine kinase-like ATPase, C-terminal domain"/>
    <property type="match status" value="1"/>
</dbReference>
<evidence type="ECO:0000256" key="2">
    <source>
        <dbReference type="ARBA" id="ARBA00004236"/>
    </source>
</evidence>
<keyword evidence="9" id="KW-0418">Kinase</keyword>
<dbReference type="OrthoDB" id="9804645at2"/>
<dbReference type="InterPro" id="IPR052162">
    <property type="entry name" value="Sensor_kinase/Photoreceptor"/>
</dbReference>
<dbReference type="InterPro" id="IPR001610">
    <property type="entry name" value="PAC"/>
</dbReference>
<dbReference type="InterPro" id="IPR003594">
    <property type="entry name" value="HATPase_dom"/>
</dbReference>
<dbReference type="InterPro" id="IPR013655">
    <property type="entry name" value="PAS_fold_3"/>
</dbReference>
<evidence type="ECO:0000256" key="3">
    <source>
        <dbReference type="ARBA" id="ARBA00004314"/>
    </source>
</evidence>
<dbReference type="SUPFAM" id="SSF47384">
    <property type="entry name" value="Homodimeric domain of signal transducing histidine kinase"/>
    <property type="match status" value="1"/>
</dbReference>
<evidence type="ECO:0000256" key="13">
    <source>
        <dbReference type="SAM" id="Coils"/>
    </source>
</evidence>
<feature type="domain" description="PAS" evidence="15">
    <location>
        <begin position="594"/>
        <end position="665"/>
    </location>
</feature>
<protein>
    <recommendedName>
        <fullName evidence="4">histidine kinase</fullName>
        <ecNumber evidence="4">2.7.13.3</ecNumber>
    </recommendedName>
</protein>
<dbReference type="GO" id="GO:0045121">
    <property type="term" value="C:membrane raft"/>
    <property type="evidence" value="ECO:0007669"/>
    <property type="project" value="UniProtKB-SubCell"/>
</dbReference>
<dbReference type="InterPro" id="IPR036097">
    <property type="entry name" value="HisK_dim/P_sf"/>
</dbReference>
<dbReference type="PROSITE" id="PS50112">
    <property type="entry name" value="PAS"/>
    <property type="match status" value="2"/>
</dbReference>
<keyword evidence="10" id="KW-0067">ATP-binding</keyword>
<dbReference type="SMART" id="SM00086">
    <property type="entry name" value="PAC"/>
    <property type="match status" value="3"/>
</dbReference>
<keyword evidence="18" id="KW-1185">Reference proteome</keyword>
<feature type="coiled-coil region" evidence="13">
    <location>
        <begin position="153"/>
        <end position="183"/>
    </location>
</feature>
<dbReference type="Gene3D" id="3.30.450.40">
    <property type="match status" value="2"/>
</dbReference>
<keyword evidence="12" id="KW-0472">Membrane</keyword>
<dbReference type="KEGG" id="lal:AT746_01420"/>
<dbReference type="InterPro" id="IPR036890">
    <property type="entry name" value="HATPase_C_sf"/>
</dbReference>
<evidence type="ECO:0000256" key="8">
    <source>
        <dbReference type="ARBA" id="ARBA00022741"/>
    </source>
</evidence>
<evidence type="ECO:0000259" key="14">
    <source>
        <dbReference type="PROSITE" id="PS50109"/>
    </source>
</evidence>
<dbReference type="PANTHER" id="PTHR43304:SF1">
    <property type="entry name" value="PAC DOMAIN-CONTAINING PROTEIN"/>
    <property type="match status" value="1"/>
</dbReference>
<keyword evidence="11" id="KW-0902">Two-component regulatory system</keyword>
<dbReference type="SMART" id="SM00387">
    <property type="entry name" value="HATPase_c"/>
    <property type="match status" value="1"/>
</dbReference>
<evidence type="ECO:0000256" key="4">
    <source>
        <dbReference type="ARBA" id="ARBA00012438"/>
    </source>
</evidence>
<dbReference type="Pfam" id="PF08447">
    <property type="entry name" value="PAS_3"/>
    <property type="match status" value="2"/>
</dbReference>
<reference evidence="17 18" key="1">
    <citation type="submission" date="2015-12" db="EMBL/GenBank/DDBJ databases">
        <title>Complete genome of Lacimicrobium alkaliphilum KCTC 32984.</title>
        <authorList>
            <person name="Kim S.-G."/>
            <person name="Lee Y.-J."/>
        </authorList>
    </citation>
    <scope>NUCLEOTIDE SEQUENCE [LARGE SCALE GENOMIC DNA]</scope>
    <source>
        <strain evidence="17 18">YelD216</strain>
    </source>
</reference>
<keyword evidence="5" id="KW-1003">Cell membrane</keyword>
<feature type="domain" description="PAS" evidence="15">
    <location>
        <begin position="463"/>
        <end position="539"/>
    </location>
</feature>
<keyword evidence="6" id="KW-0597">Phosphoprotein</keyword>
<evidence type="ECO:0000256" key="6">
    <source>
        <dbReference type="ARBA" id="ARBA00022553"/>
    </source>
</evidence>
<dbReference type="Gene3D" id="3.30.450.20">
    <property type="entry name" value="PAS domain"/>
    <property type="match status" value="3"/>
</dbReference>
<dbReference type="Gene3D" id="1.10.287.130">
    <property type="match status" value="1"/>
</dbReference>
<dbReference type="InterPro" id="IPR004358">
    <property type="entry name" value="Sig_transdc_His_kin-like_C"/>
</dbReference>
<dbReference type="CDD" id="cd00082">
    <property type="entry name" value="HisKA"/>
    <property type="match status" value="1"/>
</dbReference>
<dbReference type="FunFam" id="3.30.565.10:FF:000023">
    <property type="entry name" value="PAS domain-containing sensor histidine kinase"/>
    <property type="match status" value="1"/>
</dbReference>
<dbReference type="RefSeq" id="WP_062475429.1">
    <property type="nucleotide sequence ID" value="NZ_CP013650.1"/>
</dbReference>
<dbReference type="FunFam" id="1.10.287.130:FF:000001">
    <property type="entry name" value="Two-component sensor histidine kinase"/>
    <property type="match status" value="1"/>
</dbReference>
<dbReference type="SUPFAM" id="SSF55874">
    <property type="entry name" value="ATPase domain of HSP90 chaperone/DNA topoisomerase II/histidine kinase"/>
    <property type="match status" value="1"/>
</dbReference>
<dbReference type="SUPFAM" id="SSF55785">
    <property type="entry name" value="PYP-like sensor domain (PAS domain)"/>
    <property type="match status" value="3"/>
</dbReference>
<evidence type="ECO:0000256" key="12">
    <source>
        <dbReference type="ARBA" id="ARBA00023136"/>
    </source>
</evidence>
<dbReference type="InterPro" id="IPR029016">
    <property type="entry name" value="GAF-like_dom_sf"/>
</dbReference>
<dbReference type="STRING" id="1526571.AT746_01420"/>
<evidence type="ECO:0000313" key="18">
    <source>
        <dbReference type="Proteomes" id="UP000068447"/>
    </source>
</evidence>
<dbReference type="InterPro" id="IPR000014">
    <property type="entry name" value="PAS"/>
</dbReference>
<dbReference type="SMART" id="SM00388">
    <property type="entry name" value="HisKA"/>
    <property type="match status" value="1"/>
</dbReference>
<evidence type="ECO:0000256" key="1">
    <source>
        <dbReference type="ARBA" id="ARBA00000085"/>
    </source>
</evidence>
<evidence type="ECO:0000259" key="15">
    <source>
        <dbReference type="PROSITE" id="PS50112"/>
    </source>
</evidence>
<keyword evidence="7" id="KW-0808">Transferase</keyword>
<dbReference type="InterPro" id="IPR013767">
    <property type="entry name" value="PAS_fold"/>
</dbReference>
<dbReference type="InterPro" id="IPR003018">
    <property type="entry name" value="GAF"/>
</dbReference>
<keyword evidence="13" id="KW-0175">Coiled coil</keyword>
<dbReference type="Pfam" id="PF00989">
    <property type="entry name" value="PAS"/>
    <property type="match status" value="1"/>
</dbReference>
<evidence type="ECO:0000256" key="9">
    <source>
        <dbReference type="ARBA" id="ARBA00022777"/>
    </source>
</evidence>
<evidence type="ECO:0000256" key="11">
    <source>
        <dbReference type="ARBA" id="ARBA00023012"/>
    </source>
</evidence>
<dbReference type="PROSITE" id="PS50113">
    <property type="entry name" value="PAC"/>
    <property type="match status" value="1"/>
</dbReference>
<comment type="catalytic activity">
    <reaction evidence="1">
        <text>ATP + protein L-histidine = ADP + protein N-phospho-L-histidine.</text>
        <dbReference type="EC" id="2.7.13.3"/>
    </reaction>
</comment>
<dbReference type="NCBIfam" id="TIGR00229">
    <property type="entry name" value="sensory_box"/>
    <property type="match status" value="3"/>
</dbReference>
<accession>A0A0U2PDF1</accession>
<dbReference type="EMBL" id="CP013650">
    <property type="protein sequence ID" value="ALS97069.1"/>
    <property type="molecule type" value="Genomic_DNA"/>
</dbReference>
<comment type="subcellular location">
    <subcellularLocation>
        <location evidence="2">Cell membrane</location>
    </subcellularLocation>
    <subcellularLocation>
        <location evidence="3">Membrane raft</location>
        <topology evidence="3">Multi-pass membrane protein</topology>
    </subcellularLocation>
</comment>
<dbReference type="EC" id="2.7.13.3" evidence="4"/>
<evidence type="ECO:0000256" key="7">
    <source>
        <dbReference type="ARBA" id="ARBA00022679"/>
    </source>
</evidence>
<dbReference type="GO" id="GO:0000155">
    <property type="term" value="F:phosphorelay sensor kinase activity"/>
    <property type="evidence" value="ECO:0007669"/>
    <property type="project" value="InterPro"/>
</dbReference>
<evidence type="ECO:0000259" key="16">
    <source>
        <dbReference type="PROSITE" id="PS50113"/>
    </source>
</evidence>
<dbReference type="PRINTS" id="PR00344">
    <property type="entry name" value="BCTRLSENSOR"/>
</dbReference>
<name>A0A0U2PDF1_9ALTE</name>
<evidence type="ECO:0000313" key="17">
    <source>
        <dbReference type="EMBL" id="ALS97069.1"/>
    </source>
</evidence>
<dbReference type="InterPro" id="IPR003661">
    <property type="entry name" value="HisK_dim/P_dom"/>
</dbReference>
<dbReference type="InterPro" id="IPR005467">
    <property type="entry name" value="His_kinase_dom"/>
</dbReference>
<evidence type="ECO:0000256" key="5">
    <source>
        <dbReference type="ARBA" id="ARBA00022475"/>
    </source>
</evidence>
<dbReference type="SMART" id="SM00091">
    <property type="entry name" value="PAS"/>
    <property type="match status" value="3"/>
</dbReference>
<dbReference type="GO" id="GO:0005524">
    <property type="term" value="F:ATP binding"/>
    <property type="evidence" value="ECO:0007669"/>
    <property type="project" value="UniProtKB-KW"/>
</dbReference>
<dbReference type="Proteomes" id="UP000068447">
    <property type="component" value="Chromosome"/>
</dbReference>
<gene>
    <name evidence="17" type="ORF">AT746_01420</name>
</gene>
<dbReference type="SUPFAM" id="SSF55781">
    <property type="entry name" value="GAF domain-like"/>
    <property type="match status" value="2"/>
</dbReference>
<organism evidence="17 18">
    <name type="scientific">Lacimicrobium alkaliphilum</name>
    <dbReference type="NCBI Taxonomy" id="1526571"/>
    <lineage>
        <taxon>Bacteria</taxon>
        <taxon>Pseudomonadati</taxon>
        <taxon>Pseudomonadota</taxon>
        <taxon>Gammaproteobacteria</taxon>
        <taxon>Alteromonadales</taxon>
        <taxon>Alteromonadaceae</taxon>
        <taxon>Lacimicrobium</taxon>
    </lineage>
</organism>
<dbReference type="Pfam" id="PF02518">
    <property type="entry name" value="HATPase_c"/>
    <property type="match status" value="1"/>
</dbReference>
<dbReference type="InterPro" id="IPR035965">
    <property type="entry name" value="PAS-like_dom_sf"/>
</dbReference>
<dbReference type="AlphaFoldDB" id="A0A0U2PDF1"/>
<feature type="domain" description="PAC" evidence="16">
    <location>
        <begin position="251"/>
        <end position="303"/>
    </location>
</feature>
<dbReference type="GO" id="GO:0005886">
    <property type="term" value="C:plasma membrane"/>
    <property type="evidence" value="ECO:0007669"/>
    <property type="project" value="UniProtKB-SubCell"/>
</dbReference>
<keyword evidence="8" id="KW-0547">Nucleotide-binding</keyword>
<dbReference type="Pfam" id="PF00512">
    <property type="entry name" value="HisKA"/>
    <property type="match status" value="1"/>
</dbReference>
<sequence>MQPPAIPENEQLRLRALVESGLLDSAPEERFDRLTAMAKALFSVPIVLVSLVDRDRQWFKSRQGLDATETPRDISFCGHAILQHQLFVVENALEDPRFSDNPLVVGAPHIRFYAGAPIRDEGGYNLGTLCLIGTEPQQLSKKQQSMLRDLAVLVEKEIQYQDVRRLNRQLRESRDQYASLVENIPGITYRCLHDKSWTMLFMSREIDPLTGYPVSDFIQNAKRSYASLIPEEYHQYLSDMVDKAIAQKDAWHIEYPIRHADGKLRWIEERGNAIYDEDDNVSCLQGFLLDISREKAARDKLQRQNQALNLLNKISFELSGELQQVIERALKLGCEFLNMDMAIVSEVLAQTYVVRWFHSHEPGQLHHEQRFALAETYCDITLSQGKQVAIAHMRESAFSSHRCYQTFGMESYIAQPLKVDGKLFGTLNFTSASPRLGGFDEIDRLFVSLLERWLGAKLDWHQQRRKLKNLVEQVPGMIYQYRQWPDGRISLPYASPGIEEIYGLTAQELEHDASALYSRIHNEDVERVSQGIAQSQQQLSLWHQQYRITNAAGEVEWIEGRAVPVRLEDGSTDWYGYIASIQAAKQIELTLESSEQRLRALFELSPIGIALIDFSTARLLDCNAALLHPSGYRRGELLELHMMDLVPPDYQYLRHQILEQLQSQGRFDPVEAELQCKGGRTYPIRLQGVKITDQEQNPLLWCLVEDISEHKRIERMQKEFIATVSHELRTPLTSIKGALSLLGGGMVENLPEKAKSLLSAAYRNSNHLGELIDDILDLEKLTAGAMIFDTQTLQVSEVMREAKELYQHYGQKRGIRVRLLQPEGGHHVRADKKRLLQALGNLLSNAIKFSPEQDEVTVSVINEQQQVRILVQDQGPGIAEAFKDRIFSRFAQADSSDTRKKGGTGLGLAITRELMEQMGGSVDFVSVPGQGTTFWLQLPQAEQQLES</sequence>
<evidence type="ECO:0000256" key="10">
    <source>
        <dbReference type="ARBA" id="ARBA00022840"/>
    </source>
</evidence>